<accession>A0AB34HGC4</accession>
<protein>
    <submittedName>
        <fullName evidence="2">Uncharacterized protein</fullName>
    </submittedName>
</protein>
<sequence length="74" mass="8374">MSADWGHFCHLRDYYEYVIRNGMNGNKIQGTEGWLTEGSQASPTEDVGGLHPCPRERTHFPPWEEQGLVERAGA</sequence>
<evidence type="ECO:0000313" key="2">
    <source>
        <dbReference type="EMBL" id="KAJ8790544.1"/>
    </source>
</evidence>
<reference evidence="2 3" key="1">
    <citation type="submission" date="2022-11" db="EMBL/GenBank/DDBJ databases">
        <title>Whole genome sequence of Eschrichtius robustus ER-17-0199.</title>
        <authorList>
            <person name="Bruniche-Olsen A."/>
            <person name="Black A.N."/>
            <person name="Fields C.J."/>
            <person name="Walden K."/>
            <person name="Dewoody J.A."/>
        </authorList>
    </citation>
    <scope>NUCLEOTIDE SEQUENCE [LARGE SCALE GENOMIC DNA]</scope>
    <source>
        <strain evidence="2">ER-17-0199</strain>
        <tissue evidence="2">Blubber</tissue>
    </source>
</reference>
<organism evidence="2 3">
    <name type="scientific">Eschrichtius robustus</name>
    <name type="common">California gray whale</name>
    <name type="synonym">Eschrichtius gibbosus</name>
    <dbReference type="NCBI Taxonomy" id="9764"/>
    <lineage>
        <taxon>Eukaryota</taxon>
        <taxon>Metazoa</taxon>
        <taxon>Chordata</taxon>
        <taxon>Craniata</taxon>
        <taxon>Vertebrata</taxon>
        <taxon>Euteleostomi</taxon>
        <taxon>Mammalia</taxon>
        <taxon>Eutheria</taxon>
        <taxon>Laurasiatheria</taxon>
        <taxon>Artiodactyla</taxon>
        <taxon>Whippomorpha</taxon>
        <taxon>Cetacea</taxon>
        <taxon>Mysticeti</taxon>
        <taxon>Eschrichtiidae</taxon>
        <taxon>Eschrichtius</taxon>
    </lineage>
</organism>
<comment type="caution">
    <text evidence="2">The sequence shown here is derived from an EMBL/GenBank/DDBJ whole genome shotgun (WGS) entry which is preliminary data.</text>
</comment>
<dbReference type="AlphaFoldDB" id="A0AB34HGC4"/>
<evidence type="ECO:0000256" key="1">
    <source>
        <dbReference type="SAM" id="MobiDB-lite"/>
    </source>
</evidence>
<dbReference type="EMBL" id="JAIQCJ010001354">
    <property type="protein sequence ID" value="KAJ8790544.1"/>
    <property type="molecule type" value="Genomic_DNA"/>
</dbReference>
<proteinExistence type="predicted"/>
<name>A0AB34HGC4_ESCRO</name>
<feature type="region of interest" description="Disordered" evidence="1">
    <location>
        <begin position="34"/>
        <end position="74"/>
    </location>
</feature>
<dbReference type="Proteomes" id="UP001159641">
    <property type="component" value="Unassembled WGS sequence"/>
</dbReference>
<gene>
    <name evidence="2" type="ORF">J1605_004517</name>
</gene>
<keyword evidence="3" id="KW-1185">Reference proteome</keyword>
<evidence type="ECO:0000313" key="3">
    <source>
        <dbReference type="Proteomes" id="UP001159641"/>
    </source>
</evidence>